<name>A0A450WS85_9GAMM</name>
<dbReference type="AlphaFoldDB" id="A0A450WS85"/>
<reference evidence="1" key="1">
    <citation type="submission" date="2019-02" db="EMBL/GenBank/DDBJ databases">
        <authorList>
            <person name="Gruber-Vodicka R. H."/>
            <person name="Seah K. B. B."/>
        </authorList>
    </citation>
    <scope>NUCLEOTIDE SEQUENCE</scope>
    <source>
        <strain evidence="1">BECK_S313</strain>
    </source>
</reference>
<sequence>MRFAYPPYGPESGLLFHSKKITFSPGSALSSQGWLAQSAQNISGVSSSHDKSLFAGETASLR</sequence>
<accession>A0A450WS85</accession>
<evidence type="ECO:0000313" key="1">
    <source>
        <dbReference type="EMBL" id="VFK19889.1"/>
    </source>
</evidence>
<proteinExistence type="predicted"/>
<protein>
    <submittedName>
        <fullName evidence="1">Uncharacterized protein</fullName>
    </submittedName>
</protein>
<dbReference type="EMBL" id="CAADFK010000190">
    <property type="protein sequence ID" value="VFK19889.1"/>
    <property type="molecule type" value="Genomic_DNA"/>
</dbReference>
<organism evidence="1">
    <name type="scientific">Candidatus Kentrum sp. LPFa</name>
    <dbReference type="NCBI Taxonomy" id="2126335"/>
    <lineage>
        <taxon>Bacteria</taxon>
        <taxon>Pseudomonadati</taxon>
        <taxon>Pseudomonadota</taxon>
        <taxon>Gammaproteobacteria</taxon>
        <taxon>Candidatus Kentrum</taxon>
    </lineage>
</organism>
<gene>
    <name evidence="1" type="ORF">BECKLPF1236B_GA0070989_11902</name>
</gene>